<dbReference type="EMBL" id="JARQDZ010000026">
    <property type="protein sequence ID" value="MDT2984474.1"/>
    <property type="molecule type" value="Genomic_DNA"/>
</dbReference>
<evidence type="ECO:0000313" key="4">
    <source>
        <dbReference type="Proteomes" id="UP001253851"/>
    </source>
</evidence>
<reference evidence="3 4" key="1">
    <citation type="submission" date="2023-03" db="EMBL/GenBank/DDBJ databases">
        <authorList>
            <person name="Shen W."/>
            <person name="Cai J."/>
        </authorList>
    </citation>
    <scope>NUCLEOTIDE SEQUENCE [LARGE SCALE GENOMIC DNA]</scope>
    <source>
        <strain evidence="3 4">B516</strain>
    </source>
</reference>
<dbReference type="Pfam" id="PF13936">
    <property type="entry name" value="HTH_38"/>
    <property type="match status" value="1"/>
</dbReference>
<dbReference type="Gene3D" id="1.10.10.60">
    <property type="entry name" value="Homeodomain-like"/>
    <property type="match status" value="1"/>
</dbReference>
<dbReference type="NCBIfam" id="NF033563">
    <property type="entry name" value="transpos_IS30"/>
    <property type="match status" value="1"/>
</dbReference>
<gene>
    <name evidence="3" type="ORF">P7I34_17720</name>
</gene>
<dbReference type="RefSeq" id="WP_231476304.1">
    <property type="nucleotide sequence ID" value="NZ_JARQDZ010000026.1"/>
</dbReference>
<dbReference type="PROSITE" id="PS50994">
    <property type="entry name" value="INTEGRASE"/>
    <property type="match status" value="1"/>
</dbReference>
<organism evidence="3 4">
    <name type="scientific">Enterococcus casseliflavus</name>
    <name type="common">Enterococcus flavescens</name>
    <dbReference type="NCBI Taxonomy" id="37734"/>
    <lineage>
        <taxon>Bacteria</taxon>
        <taxon>Bacillati</taxon>
        <taxon>Bacillota</taxon>
        <taxon>Bacilli</taxon>
        <taxon>Lactobacillales</taxon>
        <taxon>Enterococcaceae</taxon>
        <taxon>Enterococcus</taxon>
    </lineage>
</organism>
<dbReference type="InterPro" id="IPR036397">
    <property type="entry name" value="RNaseH_sf"/>
</dbReference>
<comment type="caution">
    <text evidence="3">The sequence shown here is derived from an EMBL/GenBank/DDBJ whole genome shotgun (WGS) entry which is preliminary data.</text>
</comment>
<evidence type="ECO:0000259" key="2">
    <source>
        <dbReference type="PROSITE" id="PS50994"/>
    </source>
</evidence>
<sequence length="344" mass="39611">MTHSHSNTKKRSYTHLTEIERGQIAAYREQGLSLREIGEKIGRDHSTVSRELKRGTVEQIDTNRKPYKKYFPDVGARVYEENRRNCGAPTILMASWEIILFAEEKILKDNWSPDVVVGYAKKQNTFDSVPCTKTLYNWIDNGDLKVKNMDLVLKLRRKTKSSKSKGNKKVLGTSIEERPESIDTREEFGHWEIDTVLGHKSKDQALLTLVERKTRMAIVQRIPGKNAPEVRDALEGIFQEYPNVQKTFKSITADNGSEFSELSAQGKEMGIDVYFAHPYASWERGTNERHNGLLRRFIKKGQPIHAYSDQHIAEVANWMNTFPRKILNYETPEENFAQFVDCVA</sequence>
<dbReference type="InterPro" id="IPR053392">
    <property type="entry name" value="Transposase_IS30-like"/>
</dbReference>
<feature type="domain" description="Integrase catalytic" evidence="2">
    <location>
        <begin position="175"/>
        <end position="340"/>
    </location>
</feature>
<name>A0ABD5FR25_ENTCA</name>
<dbReference type="InterPro" id="IPR012337">
    <property type="entry name" value="RNaseH-like_sf"/>
</dbReference>
<dbReference type="GO" id="GO:0006310">
    <property type="term" value="P:DNA recombination"/>
    <property type="evidence" value="ECO:0007669"/>
    <property type="project" value="UniProtKB-KW"/>
</dbReference>
<evidence type="ECO:0000256" key="1">
    <source>
        <dbReference type="ARBA" id="ARBA00023172"/>
    </source>
</evidence>
<proteinExistence type="predicted"/>
<dbReference type="InterPro" id="IPR025246">
    <property type="entry name" value="IS30-like_HTH"/>
</dbReference>
<dbReference type="AlphaFoldDB" id="A0ABD5FR25"/>
<dbReference type="Proteomes" id="UP001253851">
    <property type="component" value="Unassembled WGS sequence"/>
</dbReference>
<protein>
    <submittedName>
        <fullName evidence="3">IS30 family transposase</fullName>
    </submittedName>
</protein>
<dbReference type="Gene3D" id="3.30.420.10">
    <property type="entry name" value="Ribonuclease H-like superfamily/Ribonuclease H"/>
    <property type="match status" value="1"/>
</dbReference>
<evidence type="ECO:0000313" key="3">
    <source>
        <dbReference type="EMBL" id="MDT2984474.1"/>
    </source>
</evidence>
<keyword evidence="1" id="KW-0233">DNA recombination</keyword>
<accession>A0ABD5FR25</accession>
<dbReference type="InterPro" id="IPR051917">
    <property type="entry name" value="Transposase-Integrase"/>
</dbReference>
<dbReference type="SUPFAM" id="SSF53098">
    <property type="entry name" value="Ribonuclease H-like"/>
    <property type="match status" value="1"/>
</dbReference>
<dbReference type="Pfam" id="PF00665">
    <property type="entry name" value="rve"/>
    <property type="match status" value="1"/>
</dbReference>
<dbReference type="PANTHER" id="PTHR10948:SF23">
    <property type="entry name" value="TRANSPOSASE INSI FOR INSERTION SEQUENCE ELEMENT IS30A-RELATED"/>
    <property type="match status" value="1"/>
</dbReference>
<dbReference type="PANTHER" id="PTHR10948">
    <property type="entry name" value="TRANSPOSASE"/>
    <property type="match status" value="1"/>
</dbReference>
<dbReference type="InterPro" id="IPR001584">
    <property type="entry name" value="Integrase_cat-core"/>
</dbReference>